<evidence type="ECO:0000256" key="1">
    <source>
        <dbReference type="SAM" id="Phobius"/>
    </source>
</evidence>
<comment type="caution">
    <text evidence="2">The sequence shown here is derived from an EMBL/GenBank/DDBJ whole genome shotgun (WGS) entry which is preliminary data.</text>
</comment>
<dbReference type="EMBL" id="JAAAHY010000505">
    <property type="protein sequence ID" value="KAF9962996.1"/>
    <property type="molecule type" value="Genomic_DNA"/>
</dbReference>
<keyword evidence="1" id="KW-1133">Transmembrane helix</keyword>
<keyword evidence="1" id="KW-0812">Transmembrane</keyword>
<dbReference type="AlphaFoldDB" id="A0A9P6J5M0"/>
<name>A0A9P6J5M0_MORAP</name>
<organism evidence="2 3">
    <name type="scientific">Mortierella alpina</name>
    <name type="common">Oleaginous fungus</name>
    <name type="synonym">Mortierella renispora</name>
    <dbReference type="NCBI Taxonomy" id="64518"/>
    <lineage>
        <taxon>Eukaryota</taxon>
        <taxon>Fungi</taxon>
        <taxon>Fungi incertae sedis</taxon>
        <taxon>Mucoromycota</taxon>
        <taxon>Mortierellomycotina</taxon>
        <taxon>Mortierellomycetes</taxon>
        <taxon>Mortierellales</taxon>
        <taxon>Mortierellaceae</taxon>
        <taxon>Mortierella</taxon>
    </lineage>
</organism>
<feature type="transmembrane region" description="Helical" evidence="1">
    <location>
        <begin position="39"/>
        <end position="60"/>
    </location>
</feature>
<evidence type="ECO:0000313" key="2">
    <source>
        <dbReference type="EMBL" id="KAF9962996.1"/>
    </source>
</evidence>
<dbReference type="OrthoDB" id="2802411at2759"/>
<accession>A0A9P6J5M0</accession>
<gene>
    <name evidence="2" type="ORF">BGZ70_007728</name>
</gene>
<dbReference type="Proteomes" id="UP000738359">
    <property type="component" value="Unassembled WGS sequence"/>
</dbReference>
<keyword evidence="1" id="KW-0472">Membrane</keyword>
<sequence length="107" mass="11936">MVHFSGSDILLFVIGFFLPPLHTDDILFPTTAVLAWHYLSIGLTLLGHVPGIAYAWYIVYENRDELETPRHHHNGHTHTYVAVPAQQHPNYQATAAAAAPPVHHPVN</sequence>
<reference evidence="2" key="1">
    <citation type="journal article" date="2020" name="Fungal Divers.">
        <title>Resolving the Mortierellaceae phylogeny through synthesis of multi-gene phylogenetics and phylogenomics.</title>
        <authorList>
            <person name="Vandepol N."/>
            <person name="Liber J."/>
            <person name="Desiro A."/>
            <person name="Na H."/>
            <person name="Kennedy M."/>
            <person name="Barry K."/>
            <person name="Grigoriev I.V."/>
            <person name="Miller A.N."/>
            <person name="O'Donnell K."/>
            <person name="Stajich J.E."/>
            <person name="Bonito G."/>
        </authorList>
    </citation>
    <scope>NUCLEOTIDE SEQUENCE</scope>
    <source>
        <strain evidence="2">CK1249</strain>
    </source>
</reference>
<evidence type="ECO:0000313" key="3">
    <source>
        <dbReference type="Proteomes" id="UP000738359"/>
    </source>
</evidence>
<proteinExistence type="predicted"/>
<keyword evidence="3" id="KW-1185">Reference proteome</keyword>
<protein>
    <submittedName>
        <fullName evidence="2">Uncharacterized protein</fullName>
    </submittedName>
</protein>